<dbReference type="Pfam" id="PF18492">
    <property type="entry name" value="ORF_2_N"/>
    <property type="match status" value="1"/>
</dbReference>
<comment type="caution">
    <text evidence="2">The sequence shown here is derived from an EMBL/GenBank/DDBJ whole genome shotgun (WGS) entry which is preliminary data.</text>
</comment>
<gene>
    <name evidence="2" type="ORF">AOG27_12690</name>
</gene>
<evidence type="ECO:0000313" key="3">
    <source>
        <dbReference type="Proteomes" id="UP000050378"/>
    </source>
</evidence>
<dbReference type="InterPro" id="IPR040536">
    <property type="entry name" value="ASPCH"/>
</dbReference>
<evidence type="ECO:0000313" key="2">
    <source>
        <dbReference type="EMBL" id="KPM82947.1"/>
    </source>
</evidence>
<dbReference type="Proteomes" id="UP000050378">
    <property type="component" value="Unassembled WGS sequence"/>
</dbReference>
<protein>
    <recommendedName>
        <fullName evidence="1">ASP external chaperone domain-containing protein</fullName>
    </recommendedName>
</protein>
<reference evidence="2 3" key="1">
    <citation type="submission" date="2015-09" db="EMBL/GenBank/DDBJ databases">
        <title>Draft Genome Sequence of Pseudoalteromonas lipolytica UCD-48B.</title>
        <authorList>
            <person name="Krusor M."/>
            <person name="Coil D.A."/>
            <person name="Lang J.M."/>
            <person name="Eisen J.A."/>
            <person name="Alexiev A."/>
        </authorList>
    </citation>
    <scope>NUCLEOTIDE SEQUENCE [LARGE SCALE GENOMIC DNA]</scope>
    <source>
        <strain evidence="2 3">UCD-48B</strain>
    </source>
</reference>
<organism evidence="2 3">
    <name type="scientific">Pseudoalteromonas lipolytica</name>
    <dbReference type="NCBI Taxonomy" id="570156"/>
    <lineage>
        <taxon>Bacteria</taxon>
        <taxon>Pseudomonadati</taxon>
        <taxon>Pseudomonadota</taxon>
        <taxon>Gammaproteobacteria</taxon>
        <taxon>Alteromonadales</taxon>
        <taxon>Pseudoalteromonadaceae</taxon>
        <taxon>Pseudoalteromonas</taxon>
    </lineage>
</organism>
<feature type="domain" description="ASP external chaperone" evidence="1">
    <location>
        <begin position="49"/>
        <end position="153"/>
    </location>
</feature>
<accession>A0A0P7D3Q1</accession>
<sequence>MKKTLTIQFITLTLALMTGCQKNEISEQDTVQQPTTSSQKEQISVKDVKKSVEINKQKFTNAFSNNGEKITFDAPTLTKGTEVFNHAMQERGITTGAIYLTLKENSLPVELSSQYALKKMTNKSYRYLAEKDTDLLQVQNAFKQNANVDIVEIKVDYSPVKEVM</sequence>
<dbReference type="PROSITE" id="PS51257">
    <property type="entry name" value="PROKAR_LIPOPROTEIN"/>
    <property type="match status" value="1"/>
</dbReference>
<evidence type="ECO:0000259" key="1">
    <source>
        <dbReference type="Pfam" id="PF18492"/>
    </source>
</evidence>
<proteinExistence type="predicted"/>
<dbReference type="RefSeq" id="WP_054553394.1">
    <property type="nucleotide sequence ID" value="NZ_LJTC01000008.1"/>
</dbReference>
<name>A0A0P7D3Q1_9GAMM</name>
<dbReference type="AlphaFoldDB" id="A0A0P7D3Q1"/>
<dbReference type="OrthoDB" id="6310976at2"/>
<dbReference type="EMBL" id="LJTC01000008">
    <property type="protein sequence ID" value="KPM82947.1"/>
    <property type="molecule type" value="Genomic_DNA"/>
</dbReference>
<dbReference type="PATRIC" id="fig|570156.3.peg.3635"/>